<evidence type="ECO:0000313" key="2">
    <source>
        <dbReference type="EMBL" id="GED09295.1"/>
    </source>
</evidence>
<accession>A0A4Y4E0D1</accession>
<dbReference type="EMBL" id="BJNZ01000006">
    <property type="protein sequence ID" value="GED09295.1"/>
    <property type="molecule type" value="Genomic_DNA"/>
</dbReference>
<dbReference type="RefSeq" id="WP_141388847.1">
    <property type="nucleotide sequence ID" value="NZ_BJNZ01000006.1"/>
</dbReference>
<evidence type="ECO:0000256" key="1">
    <source>
        <dbReference type="SAM" id="MobiDB-lite"/>
    </source>
</evidence>
<evidence type="ECO:0000313" key="3">
    <source>
        <dbReference type="Proteomes" id="UP000316659"/>
    </source>
</evidence>
<feature type="region of interest" description="Disordered" evidence="1">
    <location>
        <begin position="1"/>
        <end position="39"/>
    </location>
</feature>
<dbReference type="Proteomes" id="UP000316659">
    <property type="component" value="Unassembled WGS sequence"/>
</dbReference>
<organism evidence="2 3">
    <name type="scientific">Cellulosimicrobium cellulans</name>
    <name type="common">Arthrobacter luteus</name>
    <dbReference type="NCBI Taxonomy" id="1710"/>
    <lineage>
        <taxon>Bacteria</taxon>
        <taxon>Bacillati</taxon>
        <taxon>Actinomycetota</taxon>
        <taxon>Actinomycetes</taxon>
        <taxon>Micrococcales</taxon>
        <taxon>Promicromonosporaceae</taxon>
        <taxon>Cellulosimicrobium</taxon>
    </lineage>
</organism>
<name>A0A4Y4E0D1_CELCE</name>
<comment type="caution">
    <text evidence="2">The sequence shown here is derived from an EMBL/GenBank/DDBJ whole genome shotgun (WGS) entry which is preliminary data.</text>
</comment>
<proteinExistence type="predicted"/>
<protein>
    <submittedName>
        <fullName evidence="2">Uncharacterized protein</fullName>
    </submittedName>
</protein>
<sequence>MSMAKQRKADAPDGATTVRTVSKTATRGHVDLRAGEAKPTVVRANPQALARAKKLLGYKSNQEMVIDLIQNAVDEEETREERVHAQRKALSMLDDLDVSDLAEVTQFRPVGRTV</sequence>
<dbReference type="AlphaFoldDB" id="A0A4Y4E0D1"/>
<gene>
    <name evidence="2" type="ORF">CCE02nite_12940</name>
</gene>
<reference evidence="2 3" key="1">
    <citation type="submission" date="2019-06" db="EMBL/GenBank/DDBJ databases">
        <title>Whole genome shotgun sequence of Cellulosimicrobium cellulans NBRC 15516.</title>
        <authorList>
            <person name="Hosoyama A."/>
            <person name="Uohara A."/>
            <person name="Ohji S."/>
            <person name="Ichikawa N."/>
        </authorList>
    </citation>
    <scope>NUCLEOTIDE SEQUENCE [LARGE SCALE GENOMIC DNA]</scope>
    <source>
        <strain evidence="2 3">NBRC 15516</strain>
    </source>
</reference>